<proteinExistence type="predicted"/>
<dbReference type="KEGG" id="gacu:117533530"/>
<dbReference type="InterPro" id="IPR038739">
    <property type="entry name" value="ARMC8/Vid28"/>
</dbReference>
<dbReference type="GeneID" id="117533530"/>
<dbReference type="Gene3D" id="1.25.10.10">
    <property type="entry name" value="Leucine-rich Repeat Variant"/>
    <property type="match status" value="1"/>
</dbReference>
<name>A0A6P8SR29_GYMAC</name>
<evidence type="ECO:0000256" key="4">
    <source>
        <dbReference type="ARBA" id="ARBA00022737"/>
    </source>
</evidence>
<dbReference type="InParanoid" id="A0A6P8SR29"/>
<dbReference type="GO" id="GO:0034657">
    <property type="term" value="C:GID complex"/>
    <property type="evidence" value="ECO:0007669"/>
    <property type="project" value="TreeGrafter"/>
</dbReference>
<organism evidence="6 7">
    <name type="scientific">Gymnodraco acuticeps</name>
    <name type="common">Antarctic dragonfish</name>
    <dbReference type="NCBI Taxonomy" id="8218"/>
    <lineage>
        <taxon>Eukaryota</taxon>
        <taxon>Metazoa</taxon>
        <taxon>Chordata</taxon>
        <taxon>Craniata</taxon>
        <taxon>Vertebrata</taxon>
        <taxon>Euteleostomi</taxon>
        <taxon>Actinopterygii</taxon>
        <taxon>Neopterygii</taxon>
        <taxon>Teleostei</taxon>
        <taxon>Neoteleostei</taxon>
        <taxon>Acanthomorphata</taxon>
        <taxon>Eupercaria</taxon>
        <taxon>Perciformes</taxon>
        <taxon>Notothenioidei</taxon>
        <taxon>Bathydraconidae</taxon>
        <taxon>Gymnodraco</taxon>
    </lineage>
</organism>
<dbReference type="PANTHER" id="PTHR15651:SF7">
    <property type="entry name" value="ARMADILLO REPEAT-CONTAINING PROTEIN 8"/>
    <property type="match status" value="1"/>
</dbReference>
<evidence type="ECO:0000256" key="2">
    <source>
        <dbReference type="ARBA" id="ARBA00004496"/>
    </source>
</evidence>
<evidence type="ECO:0000313" key="6">
    <source>
        <dbReference type="Proteomes" id="UP000515161"/>
    </source>
</evidence>
<dbReference type="GO" id="GO:0005737">
    <property type="term" value="C:cytoplasm"/>
    <property type="evidence" value="ECO:0007669"/>
    <property type="project" value="UniProtKB-SubCell"/>
</dbReference>
<keyword evidence="5" id="KW-0539">Nucleus</keyword>
<dbReference type="Proteomes" id="UP000515161">
    <property type="component" value="Unplaced"/>
</dbReference>
<dbReference type="OrthoDB" id="5559898at2759"/>
<keyword evidence="6" id="KW-1185">Reference proteome</keyword>
<evidence type="ECO:0000313" key="7">
    <source>
        <dbReference type="RefSeq" id="XP_034053203.1"/>
    </source>
</evidence>
<gene>
    <name evidence="7" type="primary">armc8</name>
</gene>
<reference evidence="7" key="1">
    <citation type="submission" date="2025-08" db="UniProtKB">
        <authorList>
            <consortium name="RefSeq"/>
        </authorList>
    </citation>
    <scope>IDENTIFICATION</scope>
</reference>
<dbReference type="InterPro" id="IPR016024">
    <property type="entry name" value="ARM-type_fold"/>
</dbReference>
<accession>A0A6P8SR29</accession>
<dbReference type="PANTHER" id="PTHR15651">
    <property type="entry name" value="ARMADILLO REPEAT-CONTAINING PROTEIN 8"/>
    <property type="match status" value="1"/>
</dbReference>
<sequence>MLPTCLHTESLLLPLLIRQHIDQIMSSHGKQILQAVTLILEAEHSVEVKEQTLCILANIADGNTAKEILMTNDDMLQKIKYYMGHSNVKLQLAATFCVSNLIWNEEDVQAVVSSDCSPKGQHSSGSQERQDKLREMGFVDILHKLTQASDPNLCDRAKTAMQQYLA</sequence>
<dbReference type="AlphaFoldDB" id="A0A6P8SR29"/>
<dbReference type="CTD" id="25852"/>
<keyword evidence="4" id="KW-0677">Repeat</keyword>
<protein>
    <submittedName>
        <fullName evidence="7">Armadillo repeat-containing protein 8 isoform X1</fullName>
    </submittedName>
</protein>
<evidence type="ECO:0000256" key="5">
    <source>
        <dbReference type="ARBA" id="ARBA00023242"/>
    </source>
</evidence>
<dbReference type="SUPFAM" id="SSF48371">
    <property type="entry name" value="ARM repeat"/>
    <property type="match status" value="1"/>
</dbReference>
<evidence type="ECO:0000256" key="3">
    <source>
        <dbReference type="ARBA" id="ARBA00022490"/>
    </source>
</evidence>
<keyword evidence="3" id="KW-0963">Cytoplasm</keyword>
<dbReference type="RefSeq" id="XP_034053203.1">
    <property type="nucleotide sequence ID" value="XM_034197312.1"/>
</dbReference>
<dbReference type="GO" id="GO:0043161">
    <property type="term" value="P:proteasome-mediated ubiquitin-dependent protein catabolic process"/>
    <property type="evidence" value="ECO:0007669"/>
    <property type="project" value="TreeGrafter"/>
</dbReference>
<evidence type="ECO:0000256" key="1">
    <source>
        <dbReference type="ARBA" id="ARBA00004123"/>
    </source>
</evidence>
<comment type="subcellular location">
    <subcellularLocation>
        <location evidence="2">Cytoplasm</location>
    </subcellularLocation>
    <subcellularLocation>
        <location evidence="1">Nucleus</location>
    </subcellularLocation>
</comment>
<dbReference type="GO" id="GO:0005634">
    <property type="term" value="C:nucleus"/>
    <property type="evidence" value="ECO:0007669"/>
    <property type="project" value="UniProtKB-SubCell"/>
</dbReference>
<dbReference type="InterPro" id="IPR011989">
    <property type="entry name" value="ARM-like"/>
</dbReference>